<evidence type="ECO:0000313" key="2">
    <source>
        <dbReference type="EMBL" id="AKB35859.1"/>
    </source>
</evidence>
<feature type="transmembrane region" description="Helical" evidence="1">
    <location>
        <begin position="224"/>
        <end position="240"/>
    </location>
</feature>
<organism evidence="2 3">
    <name type="scientific">Methanosarcina siciliae C2J</name>
    <dbReference type="NCBI Taxonomy" id="1434118"/>
    <lineage>
        <taxon>Archaea</taxon>
        <taxon>Methanobacteriati</taxon>
        <taxon>Methanobacteriota</taxon>
        <taxon>Stenosarchaea group</taxon>
        <taxon>Methanomicrobia</taxon>
        <taxon>Methanosarcinales</taxon>
        <taxon>Methanosarcinaceae</taxon>
        <taxon>Methanosarcina</taxon>
    </lineage>
</organism>
<reference evidence="2 3" key="1">
    <citation type="submission" date="2014-07" db="EMBL/GenBank/DDBJ databases">
        <title>Methanogenic archaea and the global carbon cycle.</title>
        <authorList>
            <person name="Henriksen J.R."/>
            <person name="Luke J."/>
            <person name="Reinhart S."/>
            <person name="Benedict M.N."/>
            <person name="Youngblut N.D."/>
            <person name="Metcalf M.E."/>
            <person name="Whitaker R.J."/>
            <person name="Metcalf W.W."/>
        </authorList>
    </citation>
    <scope>NUCLEOTIDE SEQUENCE [LARGE SCALE GENOMIC DNA]</scope>
    <source>
        <strain evidence="2 3">C2J</strain>
    </source>
</reference>
<evidence type="ECO:0000256" key="1">
    <source>
        <dbReference type="SAM" id="Phobius"/>
    </source>
</evidence>
<dbReference type="Proteomes" id="UP000033123">
    <property type="component" value="Chromosome"/>
</dbReference>
<dbReference type="GeneID" id="24870858"/>
<feature type="transmembrane region" description="Helical" evidence="1">
    <location>
        <begin position="386"/>
        <end position="407"/>
    </location>
</feature>
<proteinExistence type="predicted"/>
<feature type="transmembrane region" description="Helical" evidence="1">
    <location>
        <begin position="341"/>
        <end position="360"/>
    </location>
</feature>
<feature type="transmembrane region" description="Helical" evidence="1">
    <location>
        <begin position="278"/>
        <end position="298"/>
    </location>
</feature>
<sequence>MGCKLANWPGIYRNQTLKKITWILIISLIVAPVIIGIFYIYKFGIDVPYWDQWDEVPIFLEKLSMSHLTIFDLIAQHNESRPFFPNIIMIALALISNYNVLFEMYFMYFVYCISFVILFHLYISDHLINKISCLKFIPISFFFFNLFQMSNMLFGVRIGQSMEIFGFISAVYLIDKSQEIDKKFLLSIVAAAISTFSFVAGLSTWAVCFIQILLQNRKQKTKKIIIWCTSAILVFYLYFYDYVKPGGHPSILYSFHNPSEGILVFFGSVGSSIVRDMLLSPVVGSLMLITLFFILFLNVNNLMLNKNGKWFSLILFSFLASFEIAVGRSGFGVESAIQQRYYLLTFWSVIGLYCVLLNYLDASSDSEYSFENKYVKGLRSQNKNNYNYLLTGVVVSLLFIGIATNFFTGLEYGKNTEDSREDMAYYLKTYDIQPDKNLESLYPDPSVVRQRAPFLKEYRLTVFSKNFNISGLDELKNSTLYSIDTVNGKNVDLNKDFIVIDKEMTDEIEISGWAVDSEENILASEVFITIDGEINIPSRYNLERKDVANHFKTKNFEDSGFKASFASSILEKGTHTLAIKVVSSDNNGYYKSEPVDFVVI</sequence>
<evidence type="ECO:0000313" key="3">
    <source>
        <dbReference type="Proteomes" id="UP000033123"/>
    </source>
</evidence>
<keyword evidence="1" id="KW-1133">Transmembrane helix</keyword>
<dbReference type="RefSeq" id="WP_048181119.1">
    <property type="nucleotide sequence ID" value="NZ_CP009508.1"/>
</dbReference>
<feature type="transmembrane region" description="Helical" evidence="1">
    <location>
        <begin position="20"/>
        <end position="41"/>
    </location>
</feature>
<name>A0A0E3PMZ5_9EURY</name>
<dbReference type="KEGG" id="msj:MSSAC_1269"/>
<protein>
    <submittedName>
        <fullName evidence="2">Uncharacterized protein</fullName>
    </submittedName>
</protein>
<gene>
    <name evidence="2" type="ORF">MSSAC_1269</name>
</gene>
<keyword evidence="1" id="KW-0472">Membrane</keyword>
<dbReference type="HOGENOM" id="CLU_031711_0_0_2"/>
<feature type="transmembrane region" description="Helical" evidence="1">
    <location>
        <begin position="186"/>
        <end position="212"/>
    </location>
</feature>
<dbReference type="AlphaFoldDB" id="A0A0E3PMZ5"/>
<feature type="transmembrane region" description="Helical" evidence="1">
    <location>
        <begin position="129"/>
        <end position="147"/>
    </location>
</feature>
<feature type="transmembrane region" description="Helical" evidence="1">
    <location>
        <begin position="105"/>
        <end position="123"/>
    </location>
</feature>
<dbReference type="STRING" id="1434118.MSSAC_1269"/>
<feature type="transmembrane region" description="Helical" evidence="1">
    <location>
        <begin position="310"/>
        <end position="329"/>
    </location>
</feature>
<accession>A0A0E3PMZ5</accession>
<dbReference type="PATRIC" id="fig|1434118.4.peg.1616"/>
<dbReference type="EMBL" id="CP009508">
    <property type="protein sequence ID" value="AKB35859.1"/>
    <property type="molecule type" value="Genomic_DNA"/>
</dbReference>
<keyword evidence="1" id="KW-0812">Transmembrane</keyword>